<feature type="transmembrane region" description="Helical" evidence="1">
    <location>
        <begin position="299"/>
        <end position="326"/>
    </location>
</feature>
<feature type="transmembrane region" description="Helical" evidence="1">
    <location>
        <begin position="346"/>
        <end position="371"/>
    </location>
</feature>
<feature type="transmembrane region" description="Helical" evidence="1">
    <location>
        <begin position="157"/>
        <end position="178"/>
    </location>
</feature>
<feature type="transmembrane region" description="Helical" evidence="1">
    <location>
        <begin position="123"/>
        <end position="145"/>
    </location>
</feature>
<sequence length="572" mass="63995">MVRVFVRAPVPDTPASFLATYHRLSVLVNVGFALNLATTPLMAYVAEPYPWGIPLQNTFADVPYDALDAAAAPMFQGLYNNMTMAPLEWFKLDLATLSYAVRYTLVIPPADEFVSHPLRQVNALVSFPAAGFYGVGGRALVYDFLAANSSARASNRWCTCQFAVLLGIPIAVGCLWFYSTSSSADTLPSTSITAFFSVQLFETFSMCWFKLAYRVALSLYVVWLLWSRYYRHIVALHRSLNRLGLDCTSSCTRYKIMLGDPSGLIMSEFVVAVVVLLDIWMNVSYLSIAFIQVSQVTDVWQLILGCMYTVRFVWGGALFVCILTVFTKRYKWEAIFTPVDPTVLTIASYIYGGPVLAVFVATPAMVVVYMLRHISLPGKNPVVDMEVSASIVAISLFVSSIPVVYSLARTYIRYRYPPRPIIGGPRRMTHRTYSDTWWQVHKTTGDIKHRLLRTLYKQRSKDCRGGSIYKLFDRNPRYRMKPLTSLLSADVFVLCARGGEGPQVYDIQVRLSLVSLLDTHANDPALAITTCPREHRASVATLSHPTSCTTTSSPFVAHAFTCVHLGETDWLM</sequence>
<keyword evidence="1" id="KW-1133">Transmembrane helix</keyword>
<name>W4G0R9_APHAT</name>
<dbReference type="GeneID" id="20814366"/>
<evidence type="ECO:0000313" key="2">
    <source>
        <dbReference type="EMBL" id="ETV72614.1"/>
    </source>
</evidence>
<organism evidence="2">
    <name type="scientific">Aphanomyces astaci</name>
    <name type="common">Crayfish plague agent</name>
    <dbReference type="NCBI Taxonomy" id="112090"/>
    <lineage>
        <taxon>Eukaryota</taxon>
        <taxon>Sar</taxon>
        <taxon>Stramenopiles</taxon>
        <taxon>Oomycota</taxon>
        <taxon>Saprolegniomycetes</taxon>
        <taxon>Saprolegniales</taxon>
        <taxon>Verrucalvaceae</taxon>
        <taxon>Aphanomyces</taxon>
    </lineage>
</organism>
<keyword evidence="1" id="KW-0812">Transmembrane</keyword>
<proteinExistence type="predicted"/>
<dbReference type="VEuPathDB" id="FungiDB:H257_12370"/>
<dbReference type="EMBL" id="KI913153">
    <property type="protein sequence ID" value="ETV72614.1"/>
    <property type="molecule type" value="Genomic_DNA"/>
</dbReference>
<accession>W4G0R9</accession>
<keyword evidence="1" id="KW-0472">Membrane</keyword>
<feature type="transmembrane region" description="Helical" evidence="1">
    <location>
        <begin position="26"/>
        <end position="46"/>
    </location>
</feature>
<gene>
    <name evidence="2" type="ORF">H257_12370</name>
</gene>
<dbReference type="AlphaFoldDB" id="W4G0R9"/>
<feature type="transmembrane region" description="Helical" evidence="1">
    <location>
        <begin position="211"/>
        <end position="230"/>
    </location>
</feature>
<reference evidence="2" key="1">
    <citation type="submission" date="2013-12" db="EMBL/GenBank/DDBJ databases">
        <title>The Genome Sequence of Aphanomyces astaci APO3.</title>
        <authorList>
            <consortium name="The Broad Institute Genomics Platform"/>
            <person name="Russ C."/>
            <person name="Tyler B."/>
            <person name="van West P."/>
            <person name="Dieguez-Uribeondo J."/>
            <person name="Young S.K."/>
            <person name="Zeng Q."/>
            <person name="Gargeya S."/>
            <person name="Fitzgerald M."/>
            <person name="Abouelleil A."/>
            <person name="Alvarado L."/>
            <person name="Chapman S.B."/>
            <person name="Gainer-Dewar J."/>
            <person name="Goldberg J."/>
            <person name="Griggs A."/>
            <person name="Gujja S."/>
            <person name="Hansen M."/>
            <person name="Howarth C."/>
            <person name="Imamovic A."/>
            <person name="Ireland A."/>
            <person name="Larimer J."/>
            <person name="McCowan C."/>
            <person name="Murphy C."/>
            <person name="Pearson M."/>
            <person name="Poon T.W."/>
            <person name="Priest M."/>
            <person name="Roberts A."/>
            <person name="Saif S."/>
            <person name="Shea T."/>
            <person name="Sykes S."/>
            <person name="Wortman J."/>
            <person name="Nusbaum C."/>
            <person name="Birren B."/>
        </authorList>
    </citation>
    <scope>NUCLEOTIDE SEQUENCE [LARGE SCALE GENOMIC DNA]</scope>
    <source>
        <strain evidence="2">APO3</strain>
    </source>
</reference>
<protein>
    <submittedName>
        <fullName evidence="2">Uncharacterized protein</fullName>
    </submittedName>
</protein>
<feature type="transmembrane region" description="Helical" evidence="1">
    <location>
        <begin position="391"/>
        <end position="412"/>
    </location>
</feature>
<dbReference type="RefSeq" id="XP_009837842.1">
    <property type="nucleotide sequence ID" value="XM_009839540.1"/>
</dbReference>
<feature type="transmembrane region" description="Helical" evidence="1">
    <location>
        <begin position="269"/>
        <end position="293"/>
    </location>
</feature>
<evidence type="ECO:0000256" key="1">
    <source>
        <dbReference type="SAM" id="Phobius"/>
    </source>
</evidence>
<dbReference type="OrthoDB" id="66910at2759"/>